<comment type="similarity">
    <text evidence="1">Belongs to the GcvT family.</text>
</comment>
<keyword evidence="3" id="KW-0032">Aminotransferase</keyword>
<dbReference type="GO" id="GO:0004047">
    <property type="term" value="F:aminomethyltransferase activity"/>
    <property type="evidence" value="ECO:0007669"/>
    <property type="project" value="UniProtKB-EC"/>
</dbReference>
<organism evidence="10 11">
    <name type="scientific">Megalodesulfovibrio gigas (strain ATCC 19364 / DSM 1382 / NCIMB 9332 / VKM B-1759)</name>
    <name type="common">Desulfovibrio gigas</name>
    <dbReference type="NCBI Taxonomy" id="1121448"/>
    <lineage>
        <taxon>Bacteria</taxon>
        <taxon>Pseudomonadati</taxon>
        <taxon>Thermodesulfobacteriota</taxon>
        <taxon>Desulfovibrionia</taxon>
        <taxon>Desulfovibrionales</taxon>
        <taxon>Desulfovibrionaceae</taxon>
        <taxon>Megalodesulfovibrio</taxon>
    </lineage>
</organism>
<dbReference type="PANTHER" id="PTHR43757:SF2">
    <property type="entry name" value="AMINOMETHYLTRANSFERASE, MITOCHONDRIAL"/>
    <property type="match status" value="1"/>
</dbReference>
<dbReference type="Proteomes" id="UP000016587">
    <property type="component" value="Chromosome"/>
</dbReference>
<evidence type="ECO:0000256" key="6">
    <source>
        <dbReference type="ARBA" id="ARBA00047665"/>
    </source>
</evidence>
<comment type="catalytic activity">
    <reaction evidence="6">
        <text>N(6)-[(R)-S(8)-aminomethyldihydrolipoyl]-L-lysyl-[protein] + (6S)-5,6,7,8-tetrahydrofolate = N(6)-[(R)-dihydrolipoyl]-L-lysyl-[protein] + (6R)-5,10-methylene-5,6,7,8-tetrahydrofolate + NH4(+)</text>
        <dbReference type="Rhea" id="RHEA:16945"/>
        <dbReference type="Rhea" id="RHEA-COMP:10475"/>
        <dbReference type="Rhea" id="RHEA-COMP:10492"/>
        <dbReference type="ChEBI" id="CHEBI:15636"/>
        <dbReference type="ChEBI" id="CHEBI:28938"/>
        <dbReference type="ChEBI" id="CHEBI:57453"/>
        <dbReference type="ChEBI" id="CHEBI:83100"/>
        <dbReference type="ChEBI" id="CHEBI:83143"/>
        <dbReference type="EC" id="2.1.2.10"/>
    </reaction>
</comment>
<dbReference type="InterPro" id="IPR029043">
    <property type="entry name" value="GcvT/YgfZ_C"/>
</dbReference>
<reference evidence="10 11" key="1">
    <citation type="journal article" date="2013" name="J. Bacteriol.">
        <title>Roles of HynAB and Ech, the only two hydrogenases found in the model sulfate reducer Desulfovibrio gigas.</title>
        <authorList>
            <person name="Morais-Silva F.O."/>
            <person name="Santos C.I."/>
            <person name="Rodrigues R."/>
            <person name="Pereira I.A."/>
            <person name="Rodrigues-Pousada C."/>
        </authorList>
    </citation>
    <scope>NUCLEOTIDE SEQUENCE [LARGE SCALE GENOMIC DNA]</scope>
    <source>
        <strain evidence="11">ATCC 19364 / DSM 1382 / NCIMB 9332 / VKM B-1759</strain>
    </source>
</reference>
<evidence type="ECO:0000313" key="11">
    <source>
        <dbReference type="Proteomes" id="UP000016587"/>
    </source>
</evidence>
<reference evidence="11" key="2">
    <citation type="submission" date="2013-07" db="EMBL/GenBank/DDBJ databases">
        <authorList>
            <person name="Morais-Silva F.O."/>
            <person name="Rezende A.M."/>
            <person name="Pimentel C."/>
            <person name="Resende D.M."/>
            <person name="Santos C.I."/>
            <person name="Clemente C."/>
            <person name="de Oliveira L.M."/>
            <person name="da Silva S.M."/>
            <person name="Costa D.A."/>
            <person name="Varela-Raposo A."/>
            <person name="Horacio E.C.A."/>
            <person name="Matos M."/>
            <person name="Flores O."/>
            <person name="Ruiz J.C."/>
            <person name="Rodrigues-Pousada C."/>
        </authorList>
    </citation>
    <scope>NUCLEOTIDE SEQUENCE [LARGE SCALE GENOMIC DNA]</scope>
    <source>
        <strain evidence="11">ATCC 19364 / DSM 1382 / NCIMB 9332 / VKM B-1759</strain>
    </source>
</reference>
<dbReference type="InterPro" id="IPR027266">
    <property type="entry name" value="TrmE/GcvT-like"/>
</dbReference>
<dbReference type="Pfam" id="PF01571">
    <property type="entry name" value="GCV_T"/>
    <property type="match status" value="1"/>
</dbReference>
<evidence type="ECO:0000256" key="5">
    <source>
        <dbReference type="ARBA" id="ARBA00031395"/>
    </source>
</evidence>
<evidence type="ECO:0000256" key="1">
    <source>
        <dbReference type="ARBA" id="ARBA00008609"/>
    </source>
</evidence>
<evidence type="ECO:0000256" key="7">
    <source>
        <dbReference type="PIRSR" id="PIRSR006487-1"/>
    </source>
</evidence>
<dbReference type="eggNOG" id="COG0404">
    <property type="taxonomic scope" value="Bacteria"/>
</dbReference>
<dbReference type="GO" id="GO:0006546">
    <property type="term" value="P:glycine catabolic process"/>
    <property type="evidence" value="ECO:0007669"/>
    <property type="project" value="InterPro"/>
</dbReference>
<dbReference type="Pfam" id="PF08669">
    <property type="entry name" value="GCV_T_C"/>
    <property type="match status" value="1"/>
</dbReference>
<keyword evidence="4" id="KW-0808">Transferase</keyword>
<proteinExistence type="inferred from homology"/>
<dbReference type="GO" id="GO:0005829">
    <property type="term" value="C:cytosol"/>
    <property type="evidence" value="ECO:0007669"/>
    <property type="project" value="TreeGrafter"/>
</dbReference>
<dbReference type="HOGENOM" id="CLU_007884_10_2_7"/>
<feature type="binding site" evidence="7">
    <location>
        <position position="198"/>
    </location>
    <ligand>
        <name>substrate</name>
    </ligand>
</feature>
<accession>T2GBU6</accession>
<evidence type="ECO:0000256" key="4">
    <source>
        <dbReference type="ARBA" id="ARBA00022679"/>
    </source>
</evidence>
<dbReference type="Gene3D" id="2.40.30.110">
    <property type="entry name" value="Aminomethyltransferase beta-barrel domains"/>
    <property type="match status" value="1"/>
</dbReference>
<dbReference type="NCBIfam" id="NF001567">
    <property type="entry name" value="PRK00389.1"/>
    <property type="match status" value="1"/>
</dbReference>
<dbReference type="PANTHER" id="PTHR43757">
    <property type="entry name" value="AMINOMETHYLTRANSFERASE"/>
    <property type="match status" value="1"/>
</dbReference>
<name>T2GBU6_MEGG1</name>
<sequence length="361" mass="38732">MTDAALNTTPLTARHQALGAKMADFAGFLMPIQYAGIIAEHTQTRTQASLFDICHMGEFLIAGEAAKAELSHLLTHNLETLAPGRCRYGFLLNETGGVIDDCILYCLAQDHYMLVVNGARIEADRDWISTRLAQAHFEDVSDDTAKLDLQGPASLDVLEALLDRSLRHIPYFGFAQLEWQGQPLLVSRTGYTGELGYELYCPASQAGPLWDALLGYAAVKPAGLGARDTLRLEMGLPLYGHDLDETHTPAEAGYGGLLTSTADYIGKVQATAVREKLVGLLLDGRRSARHGDAVVLDGEQVGVITSGSFCPSLNCAAALAFIRADKAGAPGYVIRTARAELPAVPADLPFHKAGTARKKLA</sequence>
<evidence type="ECO:0000259" key="8">
    <source>
        <dbReference type="Pfam" id="PF01571"/>
    </source>
</evidence>
<dbReference type="EMBL" id="CP006585">
    <property type="protein sequence ID" value="AGW14050.1"/>
    <property type="molecule type" value="Genomic_DNA"/>
</dbReference>
<dbReference type="PIRSF" id="PIRSF006487">
    <property type="entry name" value="GcvT"/>
    <property type="match status" value="1"/>
</dbReference>
<dbReference type="KEGG" id="dgg:DGI_2296"/>
<dbReference type="SUPFAM" id="SSF101790">
    <property type="entry name" value="Aminomethyltransferase beta-barrel domain"/>
    <property type="match status" value="1"/>
</dbReference>
<dbReference type="SUPFAM" id="SSF103025">
    <property type="entry name" value="Folate-binding domain"/>
    <property type="match status" value="1"/>
</dbReference>
<protein>
    <recommendedName>
        <fullName evidence="2">aminomethyltransferase</fullName>
        <ecNumber evidence="2">2.1.2.10</ecNumber>
    </recommendedName>
    <alternativeName>
        <fullName evidence="5">Glycine cleavage system T protein</fullName>
    </alternativeName>
</protein>
<keyword evidence="11" id="KW-1185">Reference proteome</keyword>
<feature type="domain" description="Aminomethyltransferase C-terminal" evidence="9">
    <location>
        <begin position="276"/>
        <end position="351"/>
    </location>
</feature>
<dbReference type="InterPro" id="IPR006223">
    <property type="entry name" value="GcvT"/>
</dbReference>
<feature type="domain" description="GCVT N-terminal" evidence="8">
    <location>
        <begin position="11"/>
        <end position="256"/>
    </location>
</feature>
<evidence type="ECO:0000313" key="10">
    <source>
        <dbReference type="EMBL" id="AGW14050.1"/>
    </source>
</evidence>
<dbReference type="AlphaFoldDB" id="T2GBU6"/>
<dbReference type="InterPro" id="IPR006222">
    <property type="entry name" value="GCVT_N"/>
</dbReference>
<dbReference type="PATRIC" id="fig|1121448.10.peg.2249"/>
<dbReference type="Gene3D" id="3.30.1360.120">
    <property type="entry name" value="Probable tRNA modification gtpase trme, domain 1"/>
    <property type="match status" value="1"/>
</dbReference>
<dbReference type="OrthoDB" id="9774591at2"/>
<dbReference type="GO" id="GO:0005960">
    <property type="term" value="C:glycine cleavage complex"/>
    <property type="evidence" value="ECO:0007669"/>
    <property type="project" value="InterPro"/>
</dbReference>
<dbReference type="InterPro" id="IPR028896">
    <property type="entry name" value="GcvT/YgfZ/DmdA"/>
</dbReference>
<evidence type="ECO:0000256" key="2">
    <source>
        <dbReference type="ARBA" id="ARBA00012616"/>
    </source>
</evidence>
<dbReference type="GO" id="GO:0008483">
    <property type="term" value="F:transaminase activity"/>
    <property type="evidence" value="ECO:0007669"/>
    <property type="project" value="UniProtKB-KW"/>
</dbReference>
<dbReference type="InterPro" id="IPR013977">
    <property type="entry name" value="GcvT_C"/>
</dbReference>
<dbReference type="STRING" id="1121448.DGI_2296"/>
<evidence type="ECO:0000256" key="3">
    <source>
        <dbReference type="ARBA" id="ARBA00022576"/>
    </source>
</evidence>
<gene>
    <name evidence="10" type="primary">gcvT</name>
    <name evidence="10" type="ORF">DGI_2296</name>
</gene>
<dbReference type="EC" id="2.1.2.10" evidence="2"/>
<dbReference type="NCBIfam" id="TIGR00528">
    <property type="entry name" value="gcvT"/>
    <property type="match status" value="1"/>
</dbReference>
<dbReference type="Gene3D" id="3.30.70.1400">
    <property type="entry name" value="Aminomethyltransferase beta-barrel domains"/>
    <property type="match status" value="1"/>
</dbReference>
<evidence type="ECO:0000259" key="9">
    <source>
        <dbReference type="Pfam" id="PF08669"/>
    </source>
</evidence>
<dbReference type="Gene3D" id="4.10.1250.10">
    <property type="entry name" value="Aminomethyltransferase fragment"/>
    <property type="match status" value="1"/>
</dbReference>
<dbReference type="RefSeq" id="WP_021761003.1">
    <property type="nucleotide sequence ID" value="NC_022444.1"/>
</dbReference>